<dbReference type="GO" id="GO:0004065">
    <property type="term" value="F:arylsulfatase activity"/>
    <property type="evidence" value="ECO:0007669"/>
    <property type="project" value="TreeGrafter"/>
</dbReference>
<name>A0A1I3J286_9SPHI</name>
<dbReference type="SUPFAM" id="SSF53649">
    <property type="entry name" value="Alkaline phosphatase-like"/>
    <property type="match status" value="1"/>
</dbReference>
<dbReference type="InterPro" id="IPR000917">
    <property type="entry name" value="Sulfatase_N"/>
</dbReference>
<feature type="domain" description="Sulfatase N-terminal" evidence="1">
    <location>
        <begin position="23"/>
        <end position="380"/>
    </location>
</feature>
<dbReference type="GO" id="GO:0015024">
    <property type="term" value="F:glucuronate-2-sulfatase activity"/>
    <property type="evidence" value="ECO:0007669"/>
    <property type="project" value="TreeGrafter"/>
</dbReference>
<dbReference type="STRING" id="1477437.SAMN05444682_104287"/>
<dbReference type="PANTHER" id="PTHR46615:SF1">
    <property type="entry name" value="ARYLSULFATASE K"/>
    <property type="match status" value="1"/>
</dbReference>
<dbReference type="Proteomes" id="UP000198670">
    <property type="component" value="Unassembled WGS sequence"/>
</dbReference>
<proteinExistence type="predicted"/>
<gene>
    <name evidence="2" type="ORF">SAMN05444682_104287</name>
</gene>
<dbReference type="RefSeq" id="WP_090626534.1">
    <property type="nucleotide sequence ID" value="NZ_FOQO01000004.1"/>
</dbReference>
<sequence>MKKHLKEAITDFSERLACFSGKPDIVMIITDQERATQHFPENWERDNLKTLTFLKQNGFSFDRAFCNTCMCSPSRSTLLTGLYPAQHHVTQTLTEGGKYSPGEVTLDSSIPNVARMLIDNGYDVHYRGKWHVSKGADGGSPDPSDIAMYGFRGWEAPDAGEDTAPENFGGGFANHDGAYIKQAIDFLKNVRELRAQGKGKPYCLVLSLVNPHDVLCYPRGFKYGYNDEFLKGPITLPKTVNEDLTTNGKPAAQAQVKTSAALGLGLLNTPEKQTNYLNFYGNLLRLIDTEIGFFIDELYREVEGSKLADQALVIRLADHGEMGMAHGGMRQKAFVAYEEAIRIPMVFSNPILFPETATYKSTRQLASLIDIVPTIAAITGSLPPVGVRGTNLTPLLNEDKPVQEAILFTFDDTKASAADKPSVVKAANRIRCIRTAEWKYSRYFDALGGYPEEFELYDLRDNGALEYQNLVHDPAYAEISAKLDRLLQQQIRQKLHIHPEAFDEAEFIEWYQEQR</sequence>
<dbReference type="EMBL" id="FOQO01000004">
    <property type="protein sequence ID" value="SFI54048.1"/>
    <property type="molecule type" value="Genomic_DNA"/>
</dbReference>
<dbReference type="Gene3D" id="3.40.720.10">
    <property type="entry name" value="Alkaline Phosphatase, subunit A"/>
    <property type="match status" value="1"/>
</dbReference>
<evidence type="ECO:0000259" key="1">
    <source>
        <dbReference type="Pfam" id="PF00884"/>
    </source>
</evidence>
<evidence type="ECO:0000313" key="3">
    <source>
        <dbReference type="Proteomes" id="UP000198670"/>
    </source>
</evidence>
<accession>A0A1I3J286</accession>
<dbReference type="OrthoDB" id="9789742at2"/>
<reference evidence="2 3" key="1">
    <citation type="submission" date="2016-10" db="EMBL/GenBank/DDBJ databases">
        <authorList>
            <person name="de Groot N.N."/>
        </authorList>
    </citation>
    <scope>NUCLEOTIDE SEQUENCE [LARGE SCALE GENOMIC DNA]</scope>
    <source>
        <strain evidence="2 3">RK1</strain>
    </source>
</reference>
<keyword evidence="3" id="KW-1185">Reference proteome</keyword>
<dbReference type="InterPro" id="IPR017850">
    <property type="entry name" value="Alkaline_phosphatase_core_sf"/>
</dbReference>
<dbReference type="Pfam" id="PF00884">
    <property type="entry name" value="Sulfatase"/>
    <property type="match status" value="1"/>
</dbReference>
<dbReference type="InterPro" id="IPR051849">
    <property type="entry name" value="GAG-degrading_sulfatase"/>
</dbReference>
<dbReference type="AlphaFoldDB" id="A0A1I3J286"/>
<protein>
    <submittedName>
        <fullName evidence="2">Arylsulfatase A</fullName>
    </submittedName>
</protein>
<dbReference type="CDD" id="cd16035">
    <property type="entry name" value="sulfatase_like"/>
    <property type="match status" value="1"/>
</dbReference>
<evidence type="ECO:0000313" key="2">
    <source>
        <dbReference type="EMBL" id="SFI54048.1"/>
    </source>
</evidence>
<dbReference type="PANTHER" id="PTHR46615">
    <property type="entry name" value="ARYLSULFATASE K"/>
    <property type="match status" value="1"/>
</dbReference>
<organism evidence="2 3">
    <name type="scientific">Parapedobacter indicus</name>
    <dbReference type="NCBI Taxonomy" id="1477437"/>
    <lineage>
        <taxon>Bacteria</taxon>
        <taxon>Pseudomonadati</taxon>
        <taxon>Bacteroidota</taxon>
        <taxon>Sphingobacteriia</taxon>
        <taxon>Sphingobacteriales</taxon>
        <taxon>Sphingobacteriaceae</taxon>
        <taxon>Parapedobacter</taxon>
    </lineage>
</organism>